<feature type="region of interest" description="Disordered" evidence="1">
    <location>
        <begin position="429"/>
        <end position="448"/>
    </location>
</feature>
<dbReference type="AlphaFoldDB" id="A0A9P4IVY3"/>
<name>A0A9P4IVY3_9PEZI</name>
<accession>A0A9P4IVY3</accession>
<evidence type="ECO:0000256" key="1">
    <source>
        <dbReference type="SAM" id="MobiDB-lite"/>
    </source>
</evidence>
<proteinExistence type="predicted"/>
<evidence type="ECO:0000313" key="2">
    <source>
        <dbReference type="EMBL" id="KAF2149480.1"/>
    </source>
</evidence>
<feature type="region of interest" description="Disordered" evidence="1">
    <location>
        <begin position="286"/>
        <end position="359"/>
    </location>
</feature>
<feature type="region of interest" description="Disordered" evidence="1">
    <location>
        <begin position="402"/>
        <end position="423"/>
    </location>
</feature>
<comment type="caution">
    <text evidence="2">The sequence shown here is derived from an EMBL/GenBank/DDBJ whole genome shotgun (WGS) entry which is preliminary data.</text>
</comment>
<dbReference type="EMBL" id="ML996091">
    <property type="protein sequence ID" value="KAF2149480.1"/>
    <property type="molecule type" value="Genomic_DNA"/>
</dbReference>
<feature type="compositionally biased region" description="Low complexity" evidence="1">
    <location>
        <begin position="180"/>
        <end position="196"/>
    </location>
</feature>
<feature type="compositionally biased region" description="Basic and acidic residues" evidence="1">
    <location>
        <begin position="324"/>
        <end position="343"/>
    </location>
</feature>
<sequence length="448" mass="47034">MTTRMTRVAAAAAAAQTDLDAAADITLPSSPAVSIQLGSSTNTPAIGSFASSVNAKRSASGSKTATVLIAEDSDADTAMPARPGSPTALAPSMVLKPRSKANQLLAKERAGMRASSNKENMTPEGAQEAVGGNVLVTGRMVESSAGEAQAEAVVPGETTVVLPAETQTVEVKADEQASNKAEPITEPTPTATITKEQASTQDEPAAPKPSRRTSQAPNRRTSTAPTTKPAPARRSSAIIPHSAPRPMSMSFPPPPGPIKSSKPATRPTFALPGEAVAARLKAAKEARLANSTPAEEPKRPAFKARPAPKMVVDTSKVRQTAASRAREGLMHPSRIVEDKEKQKDKTRRATIVVEQRTRTTRPMSVVVPAAGRRVSVPAGGVRSEKGREVYNRAAAGVAEQVKAKKDKDEAARKARAEAAERGRVLSREWAEKQKAKAGRKSRVSEVGQ</sequence>
<organism evidence="2 3">
    <name type="scientific">Myriangium duriaei CBS 260.36</name>
    <dbReference type="NCBI Taxonomy" id="1168546"/>
    <lineage>
        <taxon>Eukaryota</taxon>
        <taxon>Fungi</taxon>
        <taxon>Dikarya</taxon>
        <taxon>Ascomycota</taxon>
        <taxon>Pezizomycotina</taxon>
        <taxon>Dothideomycetes</taxon>
        <taxon>Dothideomycetidae</taxon>
        <taxon>Myriangiales</taxon>
        <taxon>Myriangiaceae</taxon>
        <taxon>Myriangium</taxon>
    </lineage>
</organism>
<keyword evidence="3" id="KW-1185">Reference proteome</keyword>
<gene>
    <name evidence="2" type="ORF">K461DRAFT_271074</name>
</gene>
<reference evidence="2" key="1">
    <citation type="journal article" date="2020" name="Stud. Mycol.">
        <title>101 Dothideomycetes genomes: a test case for predicting lifestyles and emergence of pathogens.</title>
        <authorList>
            <person name="Haridas S."/>
            <person name="Albert R."/>
            <person name="Binder M."/>
            <person name="Bloem J."/>
            <person name="Labutti K."/>
            <person name="Salamov A."/>
            <person name="Andreopoulos B."/>
            <person name="Baker S."/>
            <person name="Barry K."/>
            <person name="Bills G."/>
            <person name="Bluhm B."/>
            <person name="Cannon C."/>
            <person name="Castanera R."/>
            <person name="Culley D."/>
            <person name="Daum C."/>
            <person name="Ezra D."/>
            <person name="Gonzalez J."/>
            <person name="Henrissat B."/>
            <person name="Kuo A."/>
            <person name="Liang C."/>
            <person name="Lipzen A."/>
            <person name="Lutzoni F."/>
            <person name="Magnuson J."/>
            <person name="Mondo S."/>
            <person name="Nolan M."/>
            <person name="Ohm R."/>
            <person name="Pangilinan J."/>
            <person name="Park H.-J."/>
            <person name="Ramirez L."/>
            <person name="Alfaro M."/>
            <person name="Sun H."/>
            <person name="Tritt A."/>
            <person name="Yoshinaga Y."/>
            <person name="Zwiers L.-H."/>
            <person name="Turgeon B."/>
            <person name="Goodwin S."/>
            <person name="Spatafora J."/>
            <person name="Crous P."/>
            <person name="Grigoriev I."/>
        </authorList>
    </citation>
    <scope>NUCLEOTIDE SEQUENCE</scope>
    <source>
        <strain evidence="2">CBS 260.36</strain>
    </source>
</reference>
<dbReference type="OrthoDB" id="3940265at2759"/>
<protein>
    <submittedName>
        <fullName evidence="2">Uncharacterized protein</fullName>
    </submittedName>
</protein>
<dbReference type="Proteomes" id="UP000799439">
    <property type="component" value="Unassembled WGS sequence"/>
</dbReference>
<evidence type="ECO:0000313" key="3">
    <source>
        <dbReference type="Proteomes" id="UP000799439"/>
    </source>
</evidence>
<feature type="compositionally biased region" description="Low complexity" evidence="1">
    <location>
        <begin position="219"/>
        <end position="235"/>
    </location>
</feature>
<feature type="region of interest" description="Disordered" evidence="1">
    <location>
        <begin position="166"/>
        <end position="268"/>
    </location>
</feature>